<proteinExistence type="predicted"/>
<dbReference type="AlphaFoldDB" id="A0A2R6VXC7"/>
<sequence length="70" mass="8116">MISIRRLHGSSRRLQLSANRRYSLHVTISSVDSRAISMSDRRCQNHIRMLKQNLVISGVFDTHMTITPHE</sequence>
<organism evidence="1 2">
    <name type="scientific">Marchantia polymorpha</name>
    <name type="common">Common liverwort</name>
    <name type="synonym">Marchantia aquatica</name>
    <dbReference type="NCBI Taxonomy" id="3197"/>
    <lineage>
        <taxon>Eukaryota</taxon>
        <taxon>Viridiplantae</taxon>
        <taxon>Streptophyta</taxon>
        <taxon>Embryophyta</taxon>
        <taxon>Marchantiophyta</taxon>
        <taxon>Marchantiopsida</taxon>
        <taxon>Marchantiidae</taxon>
        <taxon>Marchantiales</taxon>
        <taxon>Marchantiaceae</taxon>
        <taxon>Marchantia</taxon>
    </lineage>
</organism>
<dbReference type="EMBL" id="KZ775348">
    <property type="protein sequence ID" value="PTQ26252.1"/>
    <property type="molecule type" value="Genomic_DNA"/>
</dbReference>
<reference evidence="2" key="1">
    <citation type="journal article" date="2017" name="Cell">
        <title>Insights into land plant evolution garnered from the Marchantia polymorpha genome.</title>
        <authorList>
            <person name="Bowman J.L."/>
            <person name="Kohchi T."/>
            <person name="Yamato K.T."/>
            <person name="Jenkins J."/>
            <person name="Shu S."/>
            <person name="Ishizaki K."/>
            <person name="Yamaoka S."/>
            <person name="Nishihama R."/>
            <person name="Nakamura Y."/>
            <person name="Berger F."/>
            <person name="Adam C."/>
            <person name="Aki S.S."/>
            <person name="Althoff F."/>
            <person name="Araki T."/>
            <person name="Arteaga-Vazquez M.A."/>
            <person name="Balasubrmanian S."/>
            <person name="Barry K."/>
            <person name="Bauer D."/>
            <person name="Boehm C.R."/>
            <person name="Briginshaw L."/>
            <person name="Caballero-Perez J."/>
            <person name="Catarino B."/>
            <person name="Chen F."/>
            <person name="Chiyoda S."/>
            <person name="Chovatia M."/>
            <person name="Davies K.M."/>
            <person name="Delmans M."/>
            <person name="Demura T."/>
            <person name="Dierschke T."/>
            <person name="Dolan L."/>
            <person name="Dorantes-Acosta A.E."/>
            <person name="Eklund D.M."/>
            <person name="Florent S.N."/>
            <person name="Flores-Sandoval E."/>
            <person name="Fujiyama A."/>
            <person name="Fukuzawa H."/>
            <person name="Galik B."/>
            <person name="Grimanelli D."/>
            <person name="Grimwood J."/>
            <person name="Grossniklaus U."/>
            <person name="Hamada T."/>
            <person name="Haseloff J."/>
            <person name="Hetherington A.J."/>
            <person name="Higo A."/>
            <person name="Hirakawa Y."/>
            <person name="Hundley H.N."/>
            <person name="Ikeda Y."/>
            <person name="Inoue K."/>
            <person name="Inoue S.I."/>
            <person name="Ishida S."/>
            <person name="Jia Q."/>
            <person name="Kakita M."/>
            <person name="Kanazawa T."/>
            <person name="Kawai Y."/>
            <person name="Kawashima T."/>
            <person name="Kennedy M."/>
            <person name="Kinose K."/>
            <person name="Kinoshita T."/>
            <person name="Kohara Y."/>
            <person name="Koide E."/>
            <person name="Komatsu K."/>
            <person name="Kopischke S."/>
            <person name="Kubo M."/>
            <person name="Kyozuka J."/>
            <person name="Lagercrantz U."/>
            <person name="Lin S.S."/>
            <person name="Lindquist E."/>
            <person name="Lipzen A.M."/>
            <person name="Lu C.W."/>
            <person name="De Luna E."/>
            <person name="Martienssen R.A."/>
            <person name="Minamino N."/>
            <person name="Mizutani M."/>
            <person name="Mizutani M."/>
            <person name="Mochizuki N."/>
            <person name="Monte I."/>
            <person name="Mosher R."/>
            <person name="Nagasaki H."/>
            <person name="Nakagami H."/>
            <person name="Naramoto S."/>
            <person name="Nishitani K."/>
            <person name="Ohtani M."/>
            <person name="Okamoto T."/>
            <person name="Okumura M."/>
            <person name="Phillips J."/>
            <person name="Pollak B."/>
            <person name="Reinders A."/>
            <person name="Rovekamp M."/>
            <person name="Sano R."/>
            <person name="Sawa S."/>
            <person name="Schmid M.W."/>
            <person name="Shirakawa M."/>
            <person name="Solano R."/>
            <person name="Spunde A."/>
            <person name="Suetsugu N."/>
            <person name="Sugano S."/>
            <person name="Sugiyama A."/>
            <person name="Sun R."/>
            <person name="Suzuki Y."/>
            <person name="Takenaka M."/>
            <person name="Takezawa D."/>
            <person name="Tomogane H."/>
            <person name="Tsuzuki M."/>
            <person name="Ueda T."/>
            <person name="Umeda M."/>
            <person name="Ward J.M."/>
            <person name="Watanabe Y."/>
            <person name="Yazaki K."/>
            <person name="Yokoyama R."/>
            <person name="Yoshitake Y."/>
            <person name="Yotsui I."/>
            <person name="Zachgo S."/>
            <person name="Schmutz J."/>
        </authorList>
    </citation>
    <scope>NUCLEOTIDE SEQUENCE [LARGE SCALE GENOMIC DNA]</scope>
    <source>
        <strain evidence="2">Tak-1</strain>
    </source>
</reference>
<dbReference type="Proteomes" id="UP000244005">
    <property type="component" value="Unassembled WGS sequence"/>
</dbReference>
<evidence type="ECO:0000313" key="1">
    <source>
        <dbReference type="EMBL" id="PTQ26252.1"/>
    </source>
</evidence>
<gene>
    <name evidence="1" type="ORF">MARPO_3949s0001</name>
</gene>
<name>A0A2R6VXC7_MARPO</name>
<protein>
    <submittedName>
        <fullName evidence="1">Uncharacterized protein</fullName>
    </submittedName>
</protein>
<keyword evidence="2" id="KW-1185">Reference proteome</keyword>
<evidence type="ECO:0000313" key="2">
    <source>
        <dbReference type="Proteomes" id="UP000244005"/>
    </source>
</evidence>
<accession>A0A2R6VXC7</accession>